<accession>A0A9Q0LNC6</accession>
<dbReference type="CDD" id="cd14081">
    <property type="entry name" value="STKc_BRSK1_2"/>
    <property type="match status" value="1"/>
</dbReference>
<evidence type="ECO:0000259" key="9">
    <source>
        <dbReference type="PROSITE" id="PS50011"/>
    </source>
</evidence>
<keyword evidence="2" id="KW-0808">Transferase</keyword>
<dbReference type="InterPro" id="IPR008271">
    <property type="entry name" value="Ser/Thr_kinase_AS"/>
</dbReference>
<dbReference type="PROSITE" id="PS00107">
    <property type="entry name" value="PROTEIN_KINASE_ATP"/>
    <property type="match status" value="1"/>
</dbReference>
<keyword evidence="7" id="KW-0175">Coiled coil</keyword>
<evidence type="ECO:0000313" key="11">
    <source>
        <dbReference type="EMBL" id="KAJ5075982.1"/>
    </source>
</evidence>
<name>A0A9Q0LNC6_ANAIG</name>
<dbReference type="GO" id="GO:0005524">
    <property type="term" value="F:ATP binding"/>
    <property type="evidence" value="ECO:0007669"/>
    <property type="project" value="UniProtKB-UniRule"/>
</dbReference>
<sequence>MTTHVGPYLLGKTIGIGSTGKVKLGIHKETQETVAIKVLPKKSITQMPEVIKKIEREIAILKLLNHPHILKLYNVYETTKYLFLVMEHVEGGELFDYLVSKRTISHSEALFFFQQIIFGLHYCHKHHICHRDMKPENLLLDKNFHIKIADFGMANLMKHNSLLSSSCGSPHYASPEVIVGKEYDGFAADAWSCGVILFALLAGRLPFDDSNIRRLLARVRSGIFTFPKHFLEEEKDLINRMLTVDPEKRITLKEVQKHKWFTSNFASTYQVPVPPFDLYQNESIDPILEMNPEILLFLKSLGFQDQEKLEKALKSKEMNMEKVFYHLFQIKIERMKEEEKKSNEKSNENPNVNLNNNLNENQNVNLNEKSNENQNVNLNNNLNEKSNENPNVNFSTRWNPIPKPSNNYQQEKFDVNQTNSVKNLPTQQIEIDDPSFRYDEFFPYGTPTFHRFKITPMSSSPQITTDSPQTNWFGSWFTEISHQKKFMSQNSFDSLENLQTDQNDISLEKIFVVSKKDSYYRFLAKIQKALILINVNWIHPHEFSFRIQIPNKLHFVIKIQEDSTLKNRNSTLNHRAMFIWKNGDLKLFQEISQKLINILKKKKGKQNEK</sequence>
<keyword evidence="3 6" id="KW-0547">Nucleotide-binding</keyword>
<dbReference type="Pfam" id="PF00069">
    <property type="entry name" value="Pkinase"/>
    <property type="match status" value="1"/>
</dbReference>
<evidence type="ECO:0000256" key="1">
    <source>
        <dbReference type="ARBA" id="ARBA00022527"/>
    </source>
</evidence>
<keyword evidence="12" id="KW-1185">Reference proteome</keyword>
<proteinExistence type="predicted"/>
<dbReference type="OMA" id="HENTICH"/>
<dbReference type="PROSITE" id="PS50011">
    <property type="entry name" value="PROTEIN_KINASE_DOM"/>
    <property type="match status" value="1"/>
</dbReference>
<dbReference type="EMBL" id="JAPDFW010000063">
    <property type="protein sequence ID" value="KAJ5075982.1"/>
    <property type="molecule type" value="Genomic_DNA"/>
</dbReference>
<feature type="binding site" evidence="6">
    <location>
        <position position="42"/>
    </location>
    <ligand>
        <name>ATP</name>
        <dbReference type="ChEBI" id="CHEBI:30616"/>
    </ligand>
</feature>
<comment type="caution">
    <text evidence="11">The sequence shown here is derived from an EMBL/GenBank/DDBJ whole genome shotgun (WGS) entry which is preliminary data.</text>
</comment>
<dbReference type="SMART" id="SM00220">
    <property type="entry name" value="S_TKc"/>
    <property type="match status" value="1"/>
</dbReference>
<evidence type="ECO:0000256" key="8">
    <source>
        <dbReference type="SAM" id="MobiDB-lite"/>
    </source>
</evidence>
<feature type="coiled-coil region" evidence="7">
    <location>
        <begin position="359"/>
        <end position="388"/>
    </location>
</feature>
<dbReference type="PROSITE" id="PS50030">
    <property type="entry name" value="UBA"/>
    <property type="match status" value="1"/>
</dbReference>
<evidence type="ECO:0000256" key="3">
    <source>
        <dbReference type="ARBA" id="ARBA00022741"/>
    </source>
</evidence>
<feature type="domain" description="Protein kinase" evidence="9">
    <location>
        <begin position="8"/>
        <end position="261"/>
    </location>
</feature>
<dbReference type="GO" id="GO:0004674">
    <property type="term" value="F:protein serine/threonine kinase activity"/>
    <property type="evidence" value="ECO:0007669"/>
    <property type="project" value="UniProtKB-KW"/>
</dbReference>
<dbReference type="AlphaFoldDB" id="A0A9Q0LNC6"/>
<evidence type="ECO:0000256" key="2">
    <source>
        <dbReference type="ARBA" id="ARBA00022679"/>
    </source>
</evidence>
<gene>
    <name evidence="11" type="ORF">M0811_06844</name>
</gene>
<keyword evidence="5 6" id="KW-0067">ATP-binding</keyword>
<dbReference type="InterPro" id="IPR017441">
    <property type="entry name" value="Protein_kinase_ATP_BS"/>
</dbReference>
<dbReference type="FunFam" id="1.10.510.10:FF:000571">
    <property type="entry name" value="Maternal embryonic leucine zipper kinase"/>
    <property type="match status" value="1"/>
</dbReference>
<dbReference type="SUPFAM" id="SSF56112">
    <property type="entry name" value="Protein kinase-like (PK-like)"/>
    <property type="match status" value="1"/>
</dbReference>
<evidence type="ECO:0000256" key="6">
    <source>
        <dbReference type="PROSITE-ProRule" id="PRU10141"/>
    </source>
</evidence>
<evidence type="ECO:0000313" key="12">
    <source>
        <dbReference type="Proteomes" id="UP001149090"/>
    </source>
</evidence>
<reference evidence="11" key="1">
    <citation type="submission" date="2022-10" db="EMBL/GenBank/DDBJ databases">
        <title>Novel sulphate-reducing endosymbionts in the free-living metamonad Anaeramoeba.</title>
        <authorList>
            <person name="Jerlstrom-Hultqvist J."/>
            <person name="Cepicka I."/>
            <person name="Gallot-Lavallee L."/>
            <person name="Salas-Leiva D."/>
            <person name="Curtis B.A."/>
            <person name="Zahonova K."/>
            <person name="Pipaliya S."/>
            <person name="Dacks J."/>
            <person name="Roger A.J."/>
        </authorList>
    </citation>
    <scope>NUCLEOTIDE SEQUENCE</scope>
    <source>
        <strain evidence="11">BMAN</strain>
    </source>
</reference>
<dbReference type="GO" id="GO:0005737">
    <property type="term" value="C:cytoplasm"/>
    <property type="evidence" value="ECO:0007669"/>
    <property type="project" value="TreeGrafter"/>
</dbReference>
<dbReference type="GO" id="GO:0035556">
    <property type="term" value="P:intracellular signal transduction"/>
    <property type="evidence" value="ECO:0007669"/>
    <property type="project" value="TreeGrafter"/>
</dbReference>
<evidence type="ECO:0000256" key="7">
    <source>
        <dbReference type="SAM" id="Coils"/>
    </source>
</evidence>
<dbReference type="Proteomes" id="UP001149090">
    <property type="component" value="Unassembled WGS sequence"/>
</dbReference>
<feature type="compositionally biased region" description="Basic and acidic residues" evidence="8">
    <location>
        <begin position="338"/>
        <end position="347"/>
    </location>
</feature>
<organism evidence="11 12">
    <name type="scientific">Anaeramoeba ignava</name>
    <name type="common">Anaerobic marine amoeba</name>
    <dbReference type="NCBI Taxonomy" id="1746090"/>
    <lineage>
        <taxon>Eukaryota</taxon>
        <taxon>Metamonada</taxon>
        <taxon>Anaeramoebidae</taxon>
        <taxon>Anaeramoeba</taxon>
    </lineage>
</organism>
<dbReference type="FunFam" id="3.30.200.20:FF:000003">
    <property type="entry name" value="Non-specific serine/threonine protein kinase"/>
    <property type="match status" value="1"/>
</dbReference>
<evidence type="ECO:0000259" key="10">
    <source>
        <dbReference type="PROSITE" id="PS50030"/>
    </source>
</evidence>
<dbReference type="Gene3D" id="1.10.510.10">
    <property type="entry name" value="Transferase(Phosphotransferase) domain 1"/>
    <property type="match status" value="1"/>
</dbReference>
<feature type="region of interest" description="Disordered" evidence="8">
    <location>
        <begin position="338"/>
        <end position="359"/>
    </location>
</feature>
<keyword evidence="4 11" id="KW-0418">Kinase</keyword>
<feature type="compositionally biased region" description="Low complexity" evidence="8">
    <location>
        <begin position="348"/>
        <end position="359"/>
    </location>
</feature>
<evidence type="ECO:0000256" key="4">
    <source>
        <dbReference type="ARBA" id="ARBA00022777"/>
    </source>
</evidence>
<dbReference type="PANTHER" id="PTHR24346">
    <property type="entry name" value="MAP/MICROTUBULE AFFINITY-REGULATING KINASE"/>
    <property type="match status" value="1"/>
</dbReference>
<dbReference type="InterPro" id="IPR011009">
    <property type="entry name" value="Kinase-like_dom_sf"/>
</dbReference>
<keyword evidence="1" id="KW-0723">Serine/threonine-protein kinase</keyword>
<dbReference type="InterPro" id="IPR015940">
    <property type="entry name" value="UBA"/>
</dbReference>
<dbReference type="PANTHER" id="PTHR24346:SF110">
    <property type="entry name" value="NON-SPECIFIC SERINE_THREONINE PROTEIN KINASE"/>
    <property type="match status" value="1"/>
</dbReference>
<protein>
    <submittedName>
        <fullName evidence="11">Serine/threonine-protein kinase brsk2-like protein</fullName>
    </submittedName>
</protein>
<dbReference type="InterPro" id="IPR000719">
    <property type="entry name" value="Prot_kinase_dom"/>
</dbReference>
<dbReference type="PROSITE" id="PS00108">
    <property type="entry name" value="PROTEIN_KINASE_ST"/>
    <property type="match status" value="1"/>
</dbReference>
<dbReference type="OrthoDB" id="504170at2759"/>
<evidence type="ECO:0000256" key="5">
    <source>
        <dbReference type="ARBA" id="ARBA00022840"/>
    </source>
</evidence>
<feature type="domain" description="UBA" evidence="10">
    <location>
        <begin position="289"/>
        <end position="330"/>
    </location>
</feature>